<keyword evidence="3" id="KW-0227">DNA damage</keyword>
<evidence type="ECO:0000256" key="6">
    <source>
        <dbReference type="SAM" id="MobiDB-lite"/>
    </source>
</evidence>
<dbReference type="Pfam" id="PF20114">
    <property type="entry name" value="DUF6504"/>
    <property type="match status" value="1"/>
</dbReference>
<comment type="subunit">
    <text evidence="1">Monomer.</text>
</comment>
<dbReference type="PANTHER" id="PTHR35369:SF2">
    <property type="entry name" value="BLR3025 PROTEIN"/>
    <property type="match status" value="1"/>
</dbReference>
<evidence type="ECO:0000259" key="7">
    <source>
        <dbReference type="Pfam" id="PF00817"/>
    </source>
</evidence>
<comment type="function">
    <text evidence="4">Poorly processive, error-prone DNA polymerase involved in untargeted mutagenesis. Copies undamaged DNA at stalled replication forks, which arise in vivo from mismatched or misaligned primer ends. These misaligned primers can be extended by PolIV. Exhibits no 3'-5' exonuclease (proofreading) activity. May be involved in translesional synthesis, in conjunction with the beta clamp from PolIII.</text>
</comment>
<feature type="domain" description="UmuC" evidence="7">
    <location>
        <begin position="79"/>
        <end position="203"/>
    </location>
</feature>
<evidence type="ECO:0000256" key="3">
    <source>
        <dbReference type="ARBA" id="ARBA00022763"/>
    </source>
</evidence>
<dbReference type="Proteomes" id="UP000439914">
    <property type="component" value="Unassembled WGS sequence"/>
</dbReference>
<feature type="domain" description="DNA polymerase Y-family little finger" evidence="8">
    <location>
        <begin position="302"/>
        <end position="390"/>
    </location>
</feature>
<dbReference type="EMBL" id="WTYG01000002">
    <property type="protein sequence ID" value="MXP35965.1"/>
    <property type="molecule type" value="Genomic_DNA"/>
</dbReference>
<evidence type="ECO:0000313" key="10">
    <source>
        <dbReference type="EMBL" id="MXP35965.1"/>
    </source>
</evidence>
<dbReference type="Pfam" id="PF00817">
    <property type="entry name" value="IMS"/>
    <property type="match status" value="1"/>
</dbReference>
<sequence length="563" mass="61348">MGAGRGAGRADGPQAGRRNRRGGGELGGRVALAPSAAPGVSPQEAGSSRSRRILSIWLPALAIDRWRVMADEHSRVLDRGPLVLIADTAHGPRIEAVNRAGAAAGAHKGMMLADARTLCPEIATAPSDPAGDLGFLETLAIWAQRWGPWSALDPPDGLLVDVTAVAHLFGGENRLLADVQQAFAQRQLAVRTAIAPTAGAAWALAHHGRDGAIVEGAEAIERALSDLPVAALRLDQDVVTVLRRLGLKRLGEIATLGRDAIQRRFRNRKSPAANPLVRLDQLLGRVPEPLLPVVPQQVPLVQRRLLEPIRHRQLLDTVVTDLAGDMARELEGRGQGARRLELGLWRVDGEVVVRRLELAAATRDPAHIVRLFAARLDDVDAGFGIEMLRLRASWAEPLALAQDDIETAAETHGTSLAACIDRLTVRLGAQAVTRPVPFASHIPERAQCWQPPLEPEASSQGQLAFHARPLKLLDSPESIAVLYATPDGYPQRFRWRGQVHEVARVEGPERIAPEWWRERGGARLRDYYRIEDEAGRRYWIYRLGIIGDGRGGPPDWYLHGLCA</sequence>
<dbReference type="PANTHER" id="PTHR35369">
    <property type="entry name" value="BLR3025 PROTEIN-RELATED"/>
    <property type="match status" value="1"/>
</dbReference>
<evidence type="ECO:0000313" key="11">
    <source>
        <dbReference type="Proteomes" id="UP000439914"/>
    </source>
</evidence>
<dbReference type="InterPro" id="IPR017961">
    <property type="entry name" value="DNA_pol_Y-fam_little_finger"/>
</dbReference>
<feature type="domain" description="DUF6504" evidence="9">
    <location>
        <begin position="485"/>
        <end position="544"/>
    </location>
</feature>
<dbReference type="InterPro" id="IPR045443">
    <property type="entry name" value="DUF6504"/>
</dbReference>
<dbReference type="EC" id="2.7.7.7" evidence="2"/>
<feature type="region of interest" description="Disordered" evidence="6">
    <location>
        <begin position="1"/>
        <end position="46"/>
    </location>
</feature>
<protein>
    <recommendedName>
        <fullName evidence="2">DNA-directed DNA polymerase</fullName>
        <ecNumber evidence="2">2.7.7.7</ecNumber>
    </recommendedName>
</protein>
<dbReference type="InterPro" id="IPR050356">
    <property type="entry name" value="SulA_CellDiv_inhibitor"/>
</dbReference>
<comment type="caution">
    <text evidence="10">The sequence shown here is derived from an EMBL/GenBank/DDBJ whole genome shotgun (WGS) entry which is preliminary data.</text>
</comment>
<accession>A0A6I4UE19</accession>
<proteinExistence type="predicted"/>
<evidence type="ECO:0000259" key="9">
    <source>
        <dbReference type="Pfam" id="PF20114"/>
    </source>
</evidence>
<dbReference type="InterPro" id="IPR001126">
    <property type="entry name" value="UmuC"/>
</dbReference>
<dbReference type="SUPFAM" id="SSF56672">
    <property type="entry name" value="DNA/RNA polymerases"/>
    <property type="match status" value="1"/>
</dbReference>
<dbReference type="Pfam" id="PF11799">
    <property type="entry name" value="IMS_C"/>
    <property type="match status" value="1"/>
</dbReference>
<dbReference type="GO" id="GO:0006281">
    <property type="term" value="P:DNA repair"/>
    <property type="evidence" value="ECO:0007669"/>
    <property type="project" value="InterPro"/>
</dbReference>
<evidence type="ECO:0000256" key="5">
    <source>
        <dbReference type="ARBA" id="ARBA00049244"/>
    </source>
</evidence>
<evidence type="ECO:0000256" key="2">
    <source>
        <dbReference type="ARBA" id="ARBA00012417"/>
    </source>
</evidence>
<organism evidence="10 11">
    <name type="scientific">Qipengyuania citrea</name>
    <dbReference type="NCBI Taxonomy" id="225971"/>
    <lineage>
        <taxon>Bacteria</taxon>
        <taxon>Pseudomonadati</taxon>
        <taxon>Pseudomonadota</taxon>
        <taxon>Alphaproteobacteria</taxon>
        <taxon>Sphingomonadales</taxon>
        <taxon>Erythrobacteraceae</taxon>
        <taxon>Qipengyuania</taxon>
    </lineage>
</organism>
<dbReference type="CDD" id="cd03468">
    <property type="entry name" value="PolY_like"/>
    <property type="match status" value="1"/>
</dbReference>
<evidence type="ECO:0000256" key="1">
    <source>
        <dbReference type="ARBA" id="ARBA00011245"/>
    </source>
</evidence>
<name>A0A6I4UE19_9SPHN</name>
<evidence type="ECO:0000256" key="4">
    <source>
        <dbReference type="ARBA" id="ARBA00025589"/>
    </source>
</evidence>
<dbReference type="AlphaFoldDB" id="A0A6I4UE19"/>
<dbReference type="InterPro" id="IPR043502">
    <property type="entry name" value="DNA/RNA_pol_sf"/>
</dbReference>
<evidence type="ECO:0000259" key="8">
    <source>
        <dbReference type="Pfam" id="PF11799"/>
    </source>
</evidence>
<reference evidence="10 11" key="1">
    <citation type="submission" date="2019-12" db="EMBL/GenBank/DDBJ databases">
        <title>Genomic-based taxomic classification of the family Erythrobacteraceae.</title>
        <authorList>
            <person name="Xu L."/>
        </authorList>
    </citation>
    <scope>NUCLEOTIDE SEQUENCE [LARGE SCALE GENOMIC DNA]</scope>
    <source>
        <strain evidence="10 11">CGMCC 1.8703</strain>
    </source>
</reference>
<gene>
    <name evidence="10" type="ORF">GRI55_09270</name>
</gene>
<dbReference type="GO" id="GO:0003684">
    <property type="term" value="F:damaged DNA binding"/>
    <property type="evidence" value="ECO:0007669"/>
    <property type="project" value="InterPro"/>
</dbReference>
<comment type="catalytic activity">
    <reaction evidence="5">
        <text>DNA(n) + a 2'-deoxyribonucleoside 5'-triphosphate = DNA(n+1) + diphosphate</text>
        <dbReference type="Rhea" id="RHEA:22508"/>
        <dbReference type="Rhea" id="RHEA-COMP:17339"/>
        <dbReference type="Rhea" id="RHEA-COMP:17340"/>
        <dbReference type="ChEBI" id="CHEBI:33019"/>
        <dbReference type="ChEBI" id="CHEBI:61560"/>
        <dbReference type="ChEBI" id="CHEBI:173112"/>
        <dbReference type="EC" id="2.7.7.7"/>
    </reaction>
</comment>